<feature type="compositionally biased region" description="Polar residues" evidence="1">
    <location>
        <begin position="105"/>
        <end position="118"/>
    </location>
</feature>
<dbReference type="EMBL" id="CAEQ01001382">
    <property type="protein sequence ID" value="CCD14093.1"/>
    <property type="molecule type" value="Genomic_DNA"/>
</dbReference>
<dbReference type="Proteomes" id="UP000000702">
    <property type="component" value="Unassembled WGS sequence"/>
</dbReference>
<accession>F9WA37</accession>
<comment type="caution">
    <text evidence="2">The sequence shown here is derived from an EMBL/GenBank/DDBJ whole genome shotgun (WGS) entry which is preliminary data.</text>
</comment>
<sequence length="197" mass="21871">MPGYADAWRLSGAPAHHERTINTFARHKIDSQTNFFYFVPNDEQEDLNETAPGTDSVTCGTATIRPSEGTDALVGTRVSLFDPSPFPDANHSNNNDSGRAIPLTSAASAGGTSKPSSFSVPQVAGRFQRCFFRSLSSRHHKKEYPLMRRYARKQLLVLRPFTEVTLSEREARMYNRGGDYRAHCSASDTYPILVLLA</sequence>
<proteinExistence type="predicted"/>
<organism evidence="2 3">
    <name type="scientific">Trypanosoma congolense (strain IL3000)</name>
    <dbReference type="NCBI Taxonomy" id="1068625"/>
    <lineage>
        <taxon>Eukaryota</taxon>
        <taxon>Discoba</taxon>
        <taxon>Euglenozoa</taxon>
        <taxon>Kinetoplastea</taxon>
        <taxon>Metakinetoplastina</taxon>
        <taxon>Trypanosomatida</taxon>
        <taxon>Trypanosomatidae</taxon>
        <taxon>Trypanosoma</taxon>
        <taxon>Nannomonas</taxon>
    </lineage>
</organism>
<evidence type="ECO:0000256" key="1">
    <source>
        <dbReference type="SAM" id="MobiDB-lite"/>
    </source>
</evidence>
<reference evidence="2 3" key="2">
    <citation type="journal article" date="2012" name="Proc. Natl. Acad. Sci. U.S.A.">
        <title>Antigenic diversity is generated by distinct evolutionary mechanisms in African trypanosome species.</title>
        <authorList>
            <person name="Jackson A.P."/>
            <person name="Berry A."/>
            <person name="Aslett M."/>
            <person name="Allison H.C."/>
            <person name="Burton P."/>
            <person name="Vavrova-Anderson J."/>
            <person name="Brown R."/>
            <person name="Browne H."/>
            <person name="Corton N."/>
            <person name="Hauser H."/>
            <person name="Gamble J."/>
            <person name="Gilderthorp R."/>
            <person name="Marcello L."/>
            <person name="McQuillan J."/>
            <person name="Otto T.D."/>
            <person name="Quail M.A."/>
            <person name="Sanders M.J."/>
            <person name="van Tonder A."/>
            <person name="Ginger M.L."/>
            <person name="Field M.C."/>
            <person name="Barry J.D."/>
            <person name="Hertz-Fowler C."/>
            <person name="Berriman M."/>
        </authorList>
    </citation>
    <scope>NUCLEOTIDE SEQUENCE [LARGE SCALE GENOMIC DNA]</scope>
    <source>
        <strain evidence="2 3">IL3000</strain>
    </source>
</reference>
<feature type="region of interest" description="Disordered" evidence="1">
    <location>
        <begin position="84"/>
        <end position="118"/>
    </location>
</feature>
<reference evidence="3" key="1">
    <citation type="submission" date="2011-07" db="EMBL/GenBank/DDBJ databases">
        <title>Divergent evolution of antigenic variation in African trypanosomes.</title>
        <authorList>
            <person name="Jackson A.P."/>
            <person name="Berry A."/>
            <person name="Allison H.C."/>
            <person name="Burton P."/>
            <person name="Anderson J."/>
            <person name="Aslett M."/>
            <person name="Brown R."/>
            <person name="Corton N."/>
            <person name="Harris D."/>
            <person name="Hauser H."/>
            <person name="Gamble J."/>
            <person name="Gilderthorp R."/>
            <person name="McQuillan J."/>
            <person name="Quail M.A."/>
            <person name="Sanders M."/>
            <person name="Van Tonder A."/>
            <person name="Ginger M.L."/>
            <person name="Donelson J.E."/>
            <person name="Field M.C."/>
            <person name="Barry J.D."/>
            <person name="Berriman M."/>
            <person name="Hertz-Fowler C."/>
        </authorList>
    </citation>
    <scope>NUCLEOTIDE SEQUENCE [LARGE SCALE GENOMIC DNA]</scope>
    <source>
        <strain evidence="3">IL3000</strain>
    </source>
</reference>
<evidence type="ECO:0000313" key="3">
    <source>
        <dbReference type="Proteomes" id="UP000000702"/>
    </source>
</evidence>
<name>F9WA37_TRYCI</name>
<gene>
    <name evidence="2" type="ORF">TCIL3000_0_47600</name>
</gene>
<keyword evidence="3" id="KW-1185">Reference proteome</keyword>
<protein>
    <submittedName>
        <fullName evidence="2">WGS project CAEQ00000000 data, annotated contig 1926</fullName>
    </submittedName>
</protein>
<evidence type="ECO:0000313" key="2">
    <source>
        <dbReference type="EMBL" id="CCD14093.1"/>
    </source>
</evidence>
<dbReference type="VEuPathDB" id="TriTrypDB:TcIL3000_0_47600"/>
<dbReference type="AlphaFoldDB" id="F9WA37"/>